<reference evidence="2 3" key="1">
    <citation type="submission" date="2018-08" db="EMBL/GenBank/DDBJ databases">
        <title>A genome reference for cultivated species of the human gut microbiota.</title>
        <authorList>
            <person name="Zou Y."/>
            <person name="Xue W."/>
            <person name="Luo G."/>
        </authorList>
    </citation>
    <scope>NUCLEOTIDE SEQUENCE [LARGE SCALE GENOMIC DNA]</scope>
    <source>
        <strain evidence="2 3">AM40-30BH</strain>
    </source>
</reference>
<evidence type="ECO:0000313" key="3">
    <source>
        <dbReference type="Proteomes" id="UP000284379"/>
    </source>
</evidence>
<dbReference type="Pfam" id="PF13302">
    <property type="entry name" value="Acetyltransf_3"/>
    <property type="match status" value="1"/>
</dbReference>
<sequence>MNNNNKFSLRPLMDNDADSLARQLNNKKVWDNLRDALPYPYTSQDAAWFINFQQNDPLLTCYGIVVDGEVVGNIGFTRSEDIERFTAEVGYYIGEDYWGQGIMSAALSEAVEDYFKTTEVVRLFATPFDYNKASAKVLEKAGFTLKCIFTKGAYKNAQFVDMLYYERIK</sequence>
<keyword evidence="2" id="KW-0808">Transferase</keyword>
<dbReference type="Gene3D" id="3.40.630.30">
    <property type="match status" value="1"/>
</dbReference>
<gene>
    <name evidence="2" type="ORF">DW888_00520</name>
</gene>
<dbReference type="CDD" id="cd04301">
    <property type="entry name" value="NAT_SF"/>
    <property type="match status" value="1"/>
</dbReference>
<dbReference type="PANTHER" id="PTHR43328:SF1">
    <property type="entry name" value="N-ACETYLTRANSFERASE DOMAIN-CONTAINING PROTEIN"/>
    <property type="match status" value="1"/>
</dbReference>
<dbReference type="EMBL" id="QSGO01000001">
    <property type="protein sequence ID" value="RHB38339.1"/>
    <property type="molecule type" value="Genomic_DNA"/>
</dbReference>
<dbReference type="PANTHER" id="PTHR43328">
    <property type="entry name" value="ACETYLTRANSFERASE-RELATED"/>
    <property type="match status" value="1"/>
</dbReference>
<dbReference type="InterPro" id="IPR000182">
    <property type="entry name" value="GNAT_dom"/>
</dbReference>
<dbReference type="AlphaFoldDB" id="A0A413VXQ8"/>
<dbReference type="GeneID" id="69502775"/>
<name>A0A413VXQ8_9BACE</name>
<protein>
    <submittedName>
        <fullName evidence="2">N-acetyltransferase</fullName>
    </submittedName>
</protein>
<comment type="caution">
    <text evidence="2">The sequence shown here is derived from an EMBL/GenBank/DDBJ whole genome shotgun (WGS) entry which is preliminary data.</text>
</comment>
<dbReference type="RefSeq" id="WP_025867586.1">
    <property type="nucleotide sequence ID" value="NZ_CABJFV010000001.1"/>
</dbReference>
<dbReference type="PROSITE" id="PS51186">
    <property type="entry name" value="GNAT"/>
    <property type="match status" value="1"/>
</dbReference>
<accession>A0A413VXQ8</accession>
<proteinExistence type="predicted"/>
<dbReference type="SUPFAM" id="SSF55729">
    <property type="entry name" value="Acyl-CoA N-acyltransferases (Nat)"/>
    <property type="match status" value="1"/>
</dbReference>
<organism evidence="2 3">
    <name type="scientific">Bacteroides nordii</name>
    <dbReference type="NCBI Taxonomy" id="291645"/>
    <lineage>
        <taxon>Bacteria</taxon>
        <taxon>Pseudomonadati</taxon>
        <taxon>Bacteroidota</taxon>
        <taxon>Bacteroidia</taxon>
        <taxon>Bacteroidales</taxon>
        <taxon>Bacteroidaceae</taxon>
        <taxon>Bacteroides</taxon>
    </lineage>
</organism>
<dbReference type="InterPro" id="IPR016181">
    <property type="entry name" value="Acyl_CoA_acyltransferase"/>
</dbReference>
<evidence type="ECO:0000259" key="1">
    <source>
        <dbReference type="PROSITE" id="PS51186"/>
    </source>
</evidence>
<evidence type="ECO:0000313" key="2">
    <source>
        <dbReference type="EMBL" id="RHB38339.1"/>
    </source>
</evidence>
<feature type="domain" description="N-acetyltransferase" evidence="1">
    <location>
        <begin position="19"/>
        <end position="167"/>
    </location>
</feature>
<dbReference type="GO" id="GO:0016747">
    <property type="term" value="F:acyltransferase activity, transferring groups other than amino-acyl groups"/>
    <property type="evidence" value="ECO:0007669"/>
    <property type="project" value="InterPro"/>
</dbReference>
<dbReference type="Proteomes" id="UP000284379">
    <property type="component" value="Unassembled WGS sequence"/>
</dbReference>